<keyword evidence="8" id="KW-0445">Lipid transport</keyword>
<feature type="repeat" description="Solcar" evidence="16">
    <location>
        <begin position="214"/>
        <end position="303"/>
    </location>
</feature>
<keyword evidence="4" id="KW-0050">Antiport</keyword>
<name>A0A077ZF28_TRITR</name>
<evidence type="ECO:0000256" key="17">
    <source>
        <dbReference type="RuleBase" id="RU000488"/>
    </source>
</evidence>
<dbReference type="EMBL" id="HG806469">
    <property type="protein sequence ID" value="CDW58971.1"/>
    <property type="molecule type" value="Genomic_DNA"/>
</dbReference>
<evidence type="ECO:0000256" key="10">
    <source>
        <dbReference type="ARBA" id="ARBA00036491"/>
    </source>
</evidence>
<reference evidence="19" key="2">
    <citation type="submission" date="2014-03" db="EMBL/GenBank/DDBJ databases">
        <title>The whipworm genome and dual-species transcriptomics of an intimate host-pathogen interaction.</title>
        <authorList>
            <person name="Foth B.J."/>
            <person name="Tsai I.J."/>
            <person name="Reid A.J."/>
            <person name="Bancroft A.J."/>
            <person name="Nichol S."/>
            <person name="Tracey A."/>
            <person name="Holroyd N."/>
            <person name="Cotton J.A."/>
            <person name="Stanley E.J."/>
            <person name="Zarowiecki M."/>
            <person name="Liu J.Z."/>
            <person name="Huckvale T."/>
            <person name="Cooper P.J."/>
            <person name="Grencis R.K."/>
            <person name="Berriman M."/>
        </authorList>
    </citation>
    <scope>NUCLEOTIDE SEQUENCE [LARGE SCALE GENOMIC DNA]</scope>
</reference>
<evidence type="ECO:0000256" key="16">
    <source>
        <dbReference type="PROSITE-ProRule" id="PRU00282"/>
    </source>
</evidence>
<feature type="transmembrane region" description="Helical" evidence="18">
    <location>
        <begin position="116"/>
        <end position="134"/>
    </location>
</feature>
<accession>A0A077ZF28</accession>
<evidence type="ECO:0000256" key="15">
    <source>
        <dbReference type="ARBA" id="ARBA00052710"/>
    </source>
</evidence>
<comment type="catalytic activity">
    <reaction evidence="15">
        <text>succinate(in) + 2-oxoglutarate(out) = succinate(out) + 2-oxoglutarate(in)</text>
        <dbReference type="Rhea" id="RHEA:71595"/>
        <dbReference type="ChEBI" id="CHEBI:16810"/>
        <dbReference type="ChEBI" id="CHEBI:30031"/>
    </reaction>
</comment>
<comment type="catalytic activity">
    <reaction evidence="10">
        <text>(S)-malate(in) + 2-oxoglutarate(out) = (S)-malate(out) + 2-oxoglutarate(in)</text>
        <dbReference type="Rhea" id="RHEA:71587"/>
        <dbReference type="ChEBI" id="CHEBI:15589"/>
        <dbReference type="ChEBI" id="CHEBI:16810"/>
    </reaction>
</comment>
<evidence type="ECO:0000256" key="7">
    <source>
        <dbReference type="ARBA" id="ARBA00022989"/>
    </source>
</evidence>
<feature type="transmembrane region" description="Helical" evidence="18">
    <location>
        <begin position="21"/>
        <end position="41"/>
    </location>
</feature>
<evidence type="ECO:0000256" key="9">
    <source>
        <dbReference type="ARBA" id="ARBA00023136"/>
    </source>
</evidence>
<evidence type="ECO:0000256" key="18">
    <source>
        <dbReference type="SAM" id="Phobius"/>
    </source>
</evidence>
<evidence type="ECO:0000256" key="11">
    <source>
        <dbReference type="ARBA" id="ARBA00040264"/>
    </source>
</evidence>
<evidence type="ECO:0000256" key="13">
    <source>
        <dbReference type="ARBA" id="ARBA00050291"/>
    </source>
</evidence>
<evidence type="ECO:0000256" key="3">
    <source>
        <dbReference type="ARBA" id="ARBA00022448"/>
    </source>
</evidence>
<protein>
    <recommendedName>
        <fullName evidence="11">Mitochondrial 2-oxoglutarate/malate carrier protein</fullName>
    </recommendedName>
</protein>
<comment type="similarity">
    <text evidence="2 17">Belongs to the mitochondrial carrier (TC 2.A.29) family.</text>
</comment>
<evidence type="ECO:0000256" key="1">
    <source>
        <dbReference type="ARBA" id="ARBA00004141"/>
    </source>
</evidence>
<comment type="subcellular location">
    <subcellularLocation>
        <location evidence="1">Membrane</location>
        <topology evidence="1">Multi-pass membrane protein</topology>
    </subcellularLocation>
</comment>
<reference evidence="19" key="1">
    <citation type="submission" date="2014-01" db="EMBL/GenBank/DDBJ databases">
        <authorList>
            <person name="Aslett M."/>
        </authorList>
    </citation>
    <scope>NUCLEOTIDE SEQUENCE</scope>
</reference>
<sequence>MAKGGNAHELDLRRSAALPNGLKFVFGGTAGMLATFFVQPFDLVKNRMQLTEKETTLRQSSGFVIRGIIKKDGLLGLYDGLSAGLLRQATYTTTRLGVYNFLFDYLTRKNDSSPSFLAKAFLGIVAGAVGAIVGTPAELSLIRMTADGRLPLEKRRGYSNVFNALFRVVKEEGVATLWRGCGPTVIRAMVVNATQLATYSQSKQLLLQTNLMKDGIHCHFWASMISGLATTVTSMPVDMAKTQLQNMQTIDGRPEFRSALDVWTKVIKKEGILALWKGFTPYYFRLGPHTVLTFVFLEQMKTAYLNISTSEPTDSTGT</sequence>
<gene>
    <name evidence="19" type="ORF">TTRE_0000730001</name>
</gene>
<evidence type="ECO:0000256" key="5">
    <source>
        <dbReference type="ARBA" id="ARBA00022692"/>
    </source>
</evidence>
<keyword evidence="20" id="KW-1185">Reference proteome</keyword>
<comment type="catalytic activity">
    <reaction evidence="14">
        <text>malonate(in) + 2-oxoglutarate(out) = malonate(out) + 2-oxoglutarate(in)</text>
        <dbReference type="Rhea" id="RHEA:71591"/>
        <dbReference type="ChEBI" id="CHEBI:15792"/>
        <dbReference type="ChEBI" id="CHEBI:16810"/>
    </reaction>
</comment>
<evidence type="ECO:0000256" key="12">
    <source>
        <dbReference type="ARBA" id="ARBA00050120"/>
    </source>
</evidence>
<dbReference type="GO" id="GO:0016020">
    <property type="term" value="C:membrane"/>
    <property type="evidence" value="ECO:0007669"/>
    <property type="project" value="UniProtKB-SubCell"/>
</dbReference>
<comment type="catalytic activity">
    <reaction evidence="12">
        <text>oxaloacetate(in) + 2-oxoglutarate(out) = oxaloacetate(out) + 2-oxoglutarate(in)</text>
        <dbReference type="Rhea" id="RHEA:71603"/>
        <dbReference type="ChEBI" id="CHEBI:16452"/>
        <dbReference type="ChEBI" id="CHEBI:16810"/>
    </reaction>
</comment>
<dbReference type="InterPro" id="IPR018108">
    <property type="entry name" value="MCP_transmembrane"/>
</dbReference>
<dbReference type="PRINTS" id="PR00784">
    <property type="entry name" value="MTUNCOUPLING"/>
</dbReference>
<comment type="catalytic activity">
    <reaction evidence="13">
        <text>maleate(in) + 2-oxoglutarate(out) = maleate(out) + 2-oxoglutarate(in)</text>
        <dbReference type="Rhea" id="RHEA:71599"/>
        <dbReference type="ChEBI" id="CHEBI:16810"/>
        <dbReference type="ChEBI" id="CHEBI:30780"/>
    </reaction>
</comment>
<dbReference type="PANTHER" id="PTHR45618">
    <property type="entry name" value="MITOCHONDRIAL DICARBOXYLATE CARRIER-RELATED"/>
    <property type="match status" value="1"/>
</dbReference>
<keyword evidence="5 16" id="KW-0812">Transmembrane</keyword>
<dbReference type="PROSITE" id="PS50920">
    <property type="entry name" value="SOLCAR"/>
    <property type="match status" value="3"/>
</dbReference>
<dbReference type="FunFam" id="1.50.40.10:FF:000013">
    <property type="entry name" value="Mitochondrial 2-oxoglutarate/malate carrier protein-like protein"/>
    <property type="match status" value="1"/>
</dbReference>
<dbReference type="GO" id="GO:0006869">
    <property type="term" value="P:lipid transport"/>
    <property type="evidence" value="ECO:0007669"/>
    <property type="project" value="UniProtKB-KW"/>
</dbReference>
<evidence type="ECO:0000256" key="14">
    <source>
        <dbReference type="ARBA" id="ARBA00052538"/>
    </source>
</evidence>
<evidence type="ECO:0000256" key="4">
    <source>
        <dbReference type="ARBA" id="ARBA00022449"/>
    </source>
</evidence>
<keyword evidence="9 16" id="KW-0472">Membrane</keyword>
<dbReference type="AlphaFoldDB" id="A0A077ZF28"/>
<keyword evidence="3 17" id="KW-0813">Transport</keyword>
<dbReference type="InterPro" id="IPR002067">
    <property type="entry name" value="MCP"/>
</dbReference>
<evidence type="ECO:0000256" key="6">
    <source>
        <dbReference type="ARBA" id="ARBA00022737"/>
    </source>
</evidence>
<evidence type="ECO:0000256" key="8">
    <source>
        <dbReference type="ARBA" id="ARBA00023055"/>
    </source>
</evidence>
<evidence type="ECO:0000256" key="2">
    <source>
        <dbReference type="ARBA" id="ARBA00006375"/>
    </source>
</evidence>
<dbReference type="InterPro" id="IPR050391">
    <property type="entry name" value="Mito_Metabolite_Transporter"/>
</dbReference>
<keyword evidence="7 18" id="KW-1133">Transmembrane helix</keyword>
<dbReference type="InterPro" id="IPR023395">
    <property type="entry name" value="MCP_dom_sf"/>
</dbReference>
<proteinExistence type="inferred from homology"/>
<evidence type="ECO:0000313" key="20">
    <source>
        <dbReference type="Proteomes" id="UP000030665"/>
    </source>
</evidence>
<dbReference type="Proteomes" id="UP000030665">
    <property type="component" value="Unassembled WGS sequence"/>
</dbReference>
<dbReference type="OrthoDB" id="448427at2759"/>
<keyword evidence="6" id="KW-0677">Repeat</keyword>
<dbReference type="SUPFAM" id="SSF103506">
    <property type="entry name" value="Mitochondrial carrier"/>
    <property type="match status" value="1"/>
</dbReference>
<evidence type="ECO:0000313" key="19">
    <source>
        <dbReference type="EMBL" id="CDW58971.1"/>
    </source>
</evidence>
<dbReference type="Gene3D" id="1.50.40.10">
    <property type="entry name" value="Mitochondrial carrier domain"/>
    <property type="match status" value="1"/>
</dbReference>
<dbReference type="STRING" id="36087.A0A077ZF28"/>
<feature type="repeat" description="Solcar" evidence="16">
    <location>
        <begin position="114"/>
        <end position="205"/>
    </location>
</feature>
<dbReference type="GO" id="GO:0015297">
    <property type="term" value="F:antiporter activity"/>
    <property type="evidence" value="ECO:0007669"/>
    <property type="project" value="UniProtKB-KW"/>
</dbReference>
<dbReference type="Pfam" id="PF00153">
    <property type="entry name" value="Mito_carr"/>
    <property type="match status" value="3"/>
</dbReference>
<feature type="repeat" description="Solcar" evidence="16">
    <location>
        <begin position="18"/>
        <end position="105"/>
    </location>
</feature>
<organism evidence="19 20">
    <name type="scientific">Trichuris trichiura</name>
    <name type="common">Whipworm</name>
    <name type="synonym">Trichocephalus trichiurus</name>
    <dbReference type="NCBI Taxonomy" id="36087"/>
    <lineage>
        <taxon>Eukaryota</taxon>
        <taxon>Metazoa</taxon>
        <taxon>Ecdysozoa</taxon>
        <taxon>Nematoda</taxon>
        <taxon>Enoplea</taxon>
        <taxon>Dorylaimia</taxon>
        <taxon>Trichinellida</taxon>
        <taxon>Trichuridae</taxon>
        <taxon>Trichuris</taxon>
    </lineage>
</organism>